<evidence type="ECO:0000256" key="11">
    <source>
        <dbReference type="PIRSR" id="PIRSR605002-2"/>
    </source>
</evidence>
<feature type="binding site" evidence="11">
    <location>
        <position position="136"/>
    </location>
    <ligand>
        <name>alpha-D-mannose 1-phosphate</name>
        <dbReference type="ChEBI" id="CHEBI:58409"/>
    </ligand>
</feature>
<comment type="similarity">
    <text evidence="3 13">Belongs to the eukaryotic PMM family.</text>
</comment>
<comment type="function">
    <text evidence="13">Involved in the synthesis of the GDP-mannose and dolichol-phosphate-mannose required for a number of critical mannosyl transfer reactions.</text>
</comment>
<comment type="subunit">
    <text evidence="4 13">Homodimer.</text>
</comment>
<feature type="non-terminal residue" evidence="14">
    <location>
        <position position="171"/>
    </location>
</feature>
<evidence type="ECO:0000256" key="5">
    <source>
        <dbReference type="ARBA" id="ARBA00012730"/>
    </source>
</evidence>
<dbReference type="SUPFAM" id="SSF56784">
    <property type="entry name" value="HAD-like"/>
    <property type="match status" value="1"/>
</dbReference>
<comment type="pathway">
    <text evidence="2 13">Nucleotide-sugar biosynthesis; GDP-alpha-D-mannose biosynthesis; alpha-D-mannose 1-phosphate from D-fructose 6-phosphate: step 2/2.</text>
</comment>
<dbReference type="Gene3D" id="3.30.1240.20">
    <property type="match status" value="1"/>
</dbReference>
<dbReference type="GO" id="GO:0046872">
    <property type="term" value="F:metal ion binding"/>
    <property type="evidence" value="ECO:0007669"/>
    <property type="project" value="UniProtKB-KW"/>
</dbReference>
<organism evidence="14">
    <name type="scientific">Aphanomyces stellatus</name>
    <dbReference type="NCBI Taxonomy" id="120398"/>
    <lineage>
        <taxon>Eukaryota</taxon>
        <taxon>Sar</taxon>
        <taxon>Stramenopiles</taxon>
        <taxon>Oomycota</taxon>
        <taxon>Saprolegniomycetes</taxon>
        <taxon>Saprolegniales</taxon>
        <taxon>Verrucalvaceae</taxon>
        <taxon>Aphanomyces</taxon>
    </lineage>
</organism>
<feature type="active site" description="Nucleophile" evidence="10">
    <location>
        <position position="14"/>
    </location>
</feature>
<evidence type="ECO:0000256" key="2">
    <source>
        <dbReference type="ARBA" id="ARBA00004699"/>
    </source>
</evidence>
<dbReference type="GO" id="GO:0005829">
    <property type="term" value="C:cytosol"/>
    <property type="evidence" value="ECO:0007669"/>
    <property type="project" value="TreeGrafter"/>
</dbReference>
<dbReference type="EC" id="5.4.2.8" evidence="5 13"/>
<dbReference type="GO" id="GO:0004615">
    <property type="term" value="F:phosphomannomutase activity"/>
    <property type="evidence" value="ECO:0007669"/>
    <property type="project" value="UniProtKB-EC"/>
</dbReference>
<feature type="binding site" evidence="11">
    <location>
        <position position="143"/>
    </location>
    <ligand>
        <name>alpha-D-mannose 1-phosphate</name>
        <dbReference type="ChEBI" id="CHEBI:58409"/>
    </ligand>
</feature>
<reference evidence="14" key="1">
    <citation type="submission" date="2019-06" db="EMBL/GenBank/DDBJ databases">
        <title>Genomics analysis of Aphanomyces spp. identifies a new class of oomycete effector associated with host adaptation.</title>
        <authorList>
            <person name="Gaulin E."/>
        </authorList>
    </citation>
    <scope>NUCLEOTIDE SEQUENCE</scope>
    <source>
        <strain evidence="14">CBS 578.67</strain>
    </source>
</reference>
<keyword evidence="8 12" id="KW-0460">Magnesium</keyword>
<evidence type="ECO:0000256" key="8">
    <source>
        <dbReference type="ARBA" id="ARBA00022842"/>
    </source>
</evidence>
<accession>A0A6A4XQS7</accession>
<dbReference type="InterPro" id="IPR043169">
    <property type="entry name" value="PMM_cap"/>
</dbReference>
<dbReference type="PANTHER" id="PTHR10466">
    <property type="entry name" value="PHOSPHOMANNOMUTASE"/>
    <property type="match status" value="1"/>
</dbReference>
<comment type="caution">
    <text evidence="14">The sequence shown here is derived from an EMBL/GenBank/DDBJ whole genome shotgun (WGS) entry which is preliminary data.</text>
</comment>
<keyword evidence="6 13" id="KW-0963">Cytoplasm</keyword>
<feature type="binding site" evidence="12">
    <location>
        <position position="14"/>
    </location>
    <ligand>
        <name>Mg(2+)</name>
        <dbReference type="ChEBI" id="CHEBI:18420"/>
        <label>1</label>
    </ligand>
</feature>
<dbReference type="InterPro" id="IPR005002">
    <property type="entry name" value="PMM"/>
</dbReference>
<comment type="cofactor">
    <cofactor evidence="12">
        <name>Mg(2+)</name>
        <dbReference type="ChEBI" id="CHEBI:18420"/>
    </cofactor>
</comment>
<comment type="catalytic activity">
    <reaction evidence="13">
        <text>alpha-D-mannose 1-phosphate = D-mannose 6-phosphate</text>
        <dbReference type="Rhea" id="RHEA:11140"/>
        <dbReference type="ChEBI" id="CHEBI:58409"/>
        <dbReference type="ChEBI" id="CHEBI:58735"/>
        <dbReference type="EC" id="5.4.2.8"/>
    </reaction>
</comment>
<keyword evidence="9 13" id="KW-0413">Isomerase</keyword>
<name>A0A6A4XQS7_9STRA</name>
<protein>
    <recommendedName>
        <fullName evidence="5 13">Phosphomannomutase</fullName>
        <ecNumber evidence="5 13">5.4.2.8</ecNumber>
    </recommendedName>
</protein>
<feature type="binding site" evidence="11">
    <location>
        <position position="23"/>
    </location>
    <ligand>
        <name>alpha-D-mannose 1-phosphate</name>
        <dbReference type="ChEBI" id="CHEBI:58409"/>
    </ligand>
</feature>
<dbReference type="PANTHER" id="PTHR10466:SF0">
    <property type="entry name" value="PHOSPHOMANNOMUTASE"/>
    <property type="match status" value="1"/>
</dbReference>
<dbReference type="FunFam" id="3.30.1240.20:FF:000001">
    <property type="entry name" value="Phosphomannomutase"/>
    <property type="match status" value="1"/>
</dbReference>
<evidence type="ECO:0000256" key="13">
    <source>
        <dbReference type="RuleBase" id="RU361118"/>
    </source>
</evidence>
<dbReference type="InterPro" id="IPR006379">
    <property type="entry name" value="HAD-SF_hydro_IIB"/>
</dbReference>
<dbReference type="Pfam" id="PF03332">
    <property type="entry name" value="PMM"/>
    <property type="match status" value="1"/>
</dbReference>
<sequence>MTIKANPRVLALFDVDGTLTAARKVVTPEMTARIAKLKQKITIGVVGGSDLVKQKEQLGEDVIHQFDYSFSENGLVGYHNGECINKSSMKEFMGNDKLNKFINFTLLYIANLDIPIKRGTFIEFRQGMLNVSPIGRNCSQEERDDFEKYDHIHQVRSKMVNVLRTQFAEYN</sequence>
<dbReference type="AlphaFoldDB" id="A0A6A4XQS7"/>
<dbReference type="EMBL" id="VJMH01007213">
    <property type="protein sequence ID" value="KAF0685210.1"/>
    <property type="molecule type" value="Genomic_DNA"/>
</dbReference>
<evidence type="ECO:0000256" key="7">
    <source>
        <dbReference type="ARBA" id="ARBA00022723"/>
    </source>
</evidence>
<keyword evidence="7 12" id="KW-0479">Metal-binding</keyword>
<evidence type="ECO:0000256" key="1">
    <source>
        <dbReference type="ARBA" id="ARBA00004496"/>
    </source>
</evidence>
<dbReference type="GO" id="GO:0006487">
    <property type="term" value="P:protein N-linked glycosylation"/>
    <property type="evidence" value="ECO:0007669"/>
    <property type="project" value="TreeGrafter"/>
</dbReference>
<gene>
    <name evidence="14" type="ORF">As57867_022782</name>
</gene>
<dbReference type="NCBIfam" id="TIGR01484">
    <property type="entry name" value="HAD-SF-IIB"/>
    <property type="match status" value="1"/>
</dbReference>
<evidence type="ECO:0000256" key="6">
    <source>
        <dbReference type="ARBA" id="ARBA00022490"/>
    </source>
</evidence>
<evidence type="ECO:0000256" key="10">
    <source>
        <dbReference type="PIRSR" id="PIRSR605002-1"/>
    </source>
</evidence>
<proteinExistence type="inferred from homology"/>
<evidence type="ECO:0000256" key="12">
    <source>
        <dbReference type="PIRSR" id="PIRSR605002-3"/>
    </source>
</evidence>
<evidence type="ECO:0000256" key="4">
    <source>
        <dbReference type="ARBA" id="ARBA00011738"/>
    </source>
</evidence>
<evidence type="ECO:0000313" key="14">
    <source>
        <dbReference type="EMBL" id="KAF0685210.1"/>
    </source>
</evidence>
<feature type="active site" description="Proton donor/acceptor" evidence="10">
    <location>
        <position position="16"/>
    </location>
</feature>
<feature type="binding site" evidence="11">
    <location>
        <position position="125"/>
    </location>
    <ligand>
        <name>alpha-D-mannose 1-phosphate</name>
        <dbReference type="ChEBI" id="CHEBI:58409"/>
    </ligand>
</feature>
<evidence type="ECO:0000256" key="3">
    <source>
        <dbReference type="ARBA" id="ARBA00009736"/>
    </source>
</evidence>
<feature type="binding site" evidence="12">
    <location>
        <position position="16"/>
    </location>
    <ligand>
        <name>Mg(2+)</name>
        <dbReference type="ChEBI" id="CHEBI:18420"/>
        <label>1</label>
    </ligand>
</feature>
<evidence type="ECO:0000256" key="9">
    <source>
        <dbReference type="ARBA" id="ARBA00023235"/>
    </source>
</evidence>
<dbReference type="UniPathway" id="UPA00126">
    <property type="reaction ID" value="UER00424"/>
</dbReference>
<dbReference type="InterPro" id="IPR036412">
    <property type="entry name" value="HAD-like_sf"/>
</dbReference>
<dbReference type="GO" id="GO:0006013">
    <property type="term" value="P:mannose metabolic process"/>
    <property type="evidence" value="ECO:0007669"/>
    <property type="project" value="TreeGrafter"/>
</dbReference>
<dbReference type="InterPro" id="IPR023214">
    <property type="entry name" value="HAD_sf"/>
</dbReference>
<dbReference type="Gene3D" id="3.40.50.1000">
    <property type="entry name" value="HAD superfamily/HAD-like"/>
    <property type="match status" value="1"/>
</dbReference>
<dbReference type="OrthoDB" id="10264771at2759"/>
<dbReference type="GO" id="GO:0009298">
    <property type="term" value="P:GDP-mannose biosynthetic process"/>
    <property type="evidence" value="ECO:0007669"/>
    <property type="project" value="UniProtKB-UniPathway"/>
</dbReference>
<comment type="subcellular location">
    <subcellularLocation>
        <location evidence="1 13">Cytoplasm</location>
    </subcellularLocation>
</comment>